<proteinExistence type="predicted"/>
<gene>
    <name evidence="1" type="ORF">F4821DRAFT_46492</name>
</gene>
<reference evidence="1 2" key="1">
    <citation type="journal article" date="2022" name="New Phytol.">
        <title>Ecological generalism drives hyperdiversity of secondary metabolite gene clusters in xylarialean endophytes.</title>
        <authorList>
            <person name="Franco M.E.E."/>
            <person name="Wisecaver J.H."/>
            <person name="Arnold A.E."/>
            <person name="Ju Y.M."/>
            <person name="Slot J.C."/>
            <person name="Ahrendt S."/>
            <person name="Moore L.P."/>
            <person name="Eastman K.E."/>
            <person name="Scott K."/>
            <person name="Konkel Z."/>
            <person name="Mondo S.J."/>
            <person name="Kuo A."/>
            <person name="Hayes R.D."/>
            <person name="Haridas S."/>
            <person name="Andreopoulos B."/>
            <person name="Riley R."/>
            <person name="LaButti K."/>
            <person name="Pangilinan J."/>
            <person name="Lipzen A."/>
            <person name="Amirebrahimi M."/>
            <person name="Yan J."/>
            <person name="Adam C."/>
            <person name="Keymanesh K."/>
            <person name="Ng V."/>
            <person name="Louie K."/>
            <person name="Northen T."/>
            <person name="Drula E."/>
            <person name="Henrissat B."/>
            <person name="Hsieh H.M."/>
            <person name="Youens-Clark K."/>
            <person name="Lutzoni F."/>
            <person name="Miadlikowska J."/>
            <person name="Eastwood D.C."/>
            <person name="Hamelin R.C."/>
            <person name="Grigoriev I.V."/>
            <person name="U'Ren J.M."/>
        </authorList>
    </citation>
    <scope>NUCLEOTIDE SEQUENCE [LARGE SCALE GENOMIC DNA]</scope>
    <source>
        <strain evidence="1 2">ER1909</strain>
    </source>
</reference>
<keyword evidence="2" id="KW-1185">Reference proteome</keyword>
<dbReference type="Proteomes" id="UP001497680">
    <property type="component" value="Unassembled WGS sequence"/>
</dbReference>
<evidence type="ECO:0000313" key="1">
    <source>
        <dbReference type="EMBL" id="KAI6090008.1"/>
    </source>
</evidence>
<dbReference type="EMBL" id="MU394293">
    <property type="protein sequence ID" value="KAI6090008.1"/>
    <property type="molecule type" value="Genomic_DNA"/>
</dbReference>
<comment type="caution">
    <text evidence="1">The sequence shown here is derived from an EMBL/GenBank/DDBJ whole genome shotgun (WGS) entry which is preliminary data.</text>
</comment>
<accession>A0ACC0DBQ9</accession>
<sequence>MAEALSLIGSLSAIMQLTGYLVKSTRELVACVETIRSAPKEIEYFILETSIFTDQLRYFHDLAKDSTEKLDEKFKAKRASLVRKIVRQCRLVKRGFSRLVRRFIEVNGTGTAPFNALRARILWLWKKPDLPELRLSLQSATANVMLLCNLFSYEELIRKNANDERLEMLQEQLQNWVSTVKKLRHELADYQRRKQSTSESESMADISHSTIDDTRELERYVAKAIRSYSQETAIPRARRRSSSPGPPPPPRAPEPTVRVARRRVPRQTRRGSEEENR</sequence>
<name>A0ACC0DBQ9_9PEZI</name>
<evidence type="ECO:0000313" key="2">
    <source>
        <dbReference type="Proteomes" id="UP001497680"/>
    </source>
</evidence>
<organism evidence="1 2">
    <name type="scientific">Hypoxylon rubiginosum</name>
    <dbReference type="NCBI Taxonomy" id="110542"/>
    <lineage>
        <taxon>Eukaryota</taxon>
        <taxon>Fungi</taxon>
        <taxon>Dikarya</taxon>
        <taxon>Ascomycota</taxon>
        <taxon>Pezizomycotina</taxon>
        <taxon>Sordariomycetes</taxon>
        <taxon>Xylariomycetidae</taxon>
        <taxon>Xylariales</taxon>
        <taxon>Hypoxylaceae</taxon>
        <taxon>Hypoxylon</taxon>
    </lineage>
</organism>
<protein>
    <submittedName>
        <fullName evidence="1">Uncharacterized protein</fullName>
    </submittedName>
</protein>